<protein>
    <submittedName>
        <fullName evidence="8">M20/M25/M40 family metallo-hydrolase</fullName>
    </submittedName>
</protein>
<dbReference type="Gene3D" id="3.30.70.360">
    <property type="match status" value="1"/>
</dbReference>
<evidence type="ECO:0000256" key="6">
    <source>
        <dbReference type="SAM" id="SignalP"/>
    </source>
</evidence>
<sequence length="498" mass="56073">MKRLLLLTLLFVALGGRAQQFQQEVVQGDSVGVEHSRQAFDKAYLEEAISLLSTYIKIPSITGQEEEAGTFLAAYAKDKDLHITYFSHDSNSYNFAASLFPLFTQKPNIVLLNHIDVVPEGDTTYWKHAPFSGKVDSSYVWGRGAIDSKGLGVMQLMALLRFKEKYADKDLPYNITLLSVSNEEDGGKLGAKLITDHYLRYLNPAVVLGEGGAGFSGVLSSKPEARVFGVSVAEKSSLWLEMELQYNTFGHGATPAINYANKELIQALSSLNNRKLRLRFNRTNRRMMRELGKAEGGIKGFFMAHSNWSILNPLVVRFIKNDPLYLSLFTNTITVTQLSNPPGPPNSIPSLASATLDCRLLPGVKKQAFMRQIDYWVKNPHVKFKVLNESPMAEATKPDEFYDALKASIQSEYPESYVLPVLFPATTDNSFFRLYDVPTYGIIPAIFTQEDLESVHNYNERISFEALQSGIRVYLRFLETLQKPKERRLKLPLLDKKK</sequence>
<dbReference type="EMBL" id="JAUHJS010000001">
    <property type="protein sequence ID" value="MDN4164016.1"/>
    <property type="molecule type" value="Genomic_DNA"/>
</dbReference>
<feature type="signal peptide" evidence="6">
    <location>
        <begin position="1"/>
        <end position="18"/>
    </location>
</feature>
<comment type="caution">
    <text evidence="8">The sequence shown here is derived from an EMBL/GenBank/DDBJ whole genome shotgun (WGS) entry which is preliminary data.</text>
</comment>
<dbReference type="RefSeq" id="WP_320002544.1">
    <property type="nucleotide sequence ID" value="NZ_JAUHJS010000001.1"/>
</dbReference>
<dbReference type="SUPFAM" id="SSF53187">
    <property type="entry name" value="Zn-dependent exopeptidases"/>
    <property type="match status" value="1"/>
</dbReference>
<keyword evidence="6" id="KW-0732">Signal</keyword>
<dbReference type="Gene3D" id="1.10.150.900">
    <property type="match status" value="1"/>
</dbReference>
<evidence type="ECO:0000259" key="7">
    <source>
        <dbReference type="Pfam" id="PF07687"/>
    </source>
</evidence>
<dbReference type="PANTHER" id="PTHR45962">
    <property type="entry name" value="N-FATTY-ACYL-AMINO ACID SYNTHASE/HYDROLASE PM20D1"/>
    <property type="match status" value="1"/>
</dbReference>
<evidence type="ECO:0000256" key="2">
    <source>
        <dbReference type="ARBA" id="ARBA00022670"/>
    </source>
</evidence>
<keyword evidence="5" id="KW-0862">Zinc</keyword>
<organism evidence="8 9">
    <name type="scientific">Shiella aurantiaca</name>
    <dbReference type="NCBI Taxonomy" id="3058365"/>
    <lineage>
        <taxon>Bacteria</taxon>
        <taxon>Pseudomonadati</taxon>
        <taxon>Bacteroidota</taxon>
        <taxon>Cytophagia</taxon>
        <taxon>Cytophagales</taxon>
        <taxon>Shiellaceae</taxon>
        <taxon>Shiella</taxon>
    </lineage>
</organism>
<accession>A0ABT8F1V4</accession>
<keyword evidence="9" id="KW-1185">Reference proteome</keyword>
<keyword evidence="4" id="KW-0378">Hydrolase</keyword>
<dbReference type="Pfam" id="PF01546">
    <property type="entry name" value="Peptidase_M20"/>
    <property type="match status" value="1"/>
</dbReference>
<feature type="chain" id="PRO_5046902939" evidence="6">
    <location>
        <begin position="19"/>
        <end position="498"/>
    </location>
</feature>
<evidence type="ECO:0000256" key="5">
    <source>
        <dbReference type="ARBA" id="ARBA00022833"/>
    </source>
</evidence>
<evidence type="ECO:0000256" key="3">
    <source>
        <dbReference type="ARBA" id="ARBA00022723"/>
    </source>
</evidence>
<dbReference type="PANTHER" id="PTHR45962:SF1">
    <property type="entry name" value="N-FATTY-ACYL-AMINO ACID SYNTHASE_HYDROLASE PM20D1"/>
    <property type="match status" value="1"/>
</dbReference>
<gene>
    <name evidence="8" type="ORF">QWY31_00805</name>
</gene>
<dbReference type="Gene3D" id="3.40.630.10">
    <property type="entry name" value="Zn peptidases"/>
    <property type="match status" value="1"/>
</dbReference>
<proteinExistence type="inferred from homology"/>
<keyword evidence="2" id="KW-0645">Protease</keyword>
<keyword evidence="3" id="KW-0479">Metal-binding</keyword>
<comment type="similarity">
    <text evidence="1">Belongs to the peptidase M20A family.</text>
</comment>
<dbReference type="Pfam" id="PF07687">
    <property type="entry name" value="M20_dimer"/>
    <property type="match status" value="1"/>
</dbReference>
<dbReference type="InterPro" id="IPR011650">
    <property type="entry name" value="Peptidase_M20_dimer"/>
</dbReference>
<evidence type="ECO:0000313" key="8">
    <source>
        <dbReference type="EMBL" id="MDN4164016.1"/>
    </source>
</evidence>
<dbReference type="InterPro" id="IPR002933">
    <property type="entry name" value="Peptidase_M20"/>
</dbReference>
<dbReference type="InterPro" id="IPR047177">
    <property type="entry name" value="Pept_M20A"/>
</dbReference>
<reference evidence="8" key="1">
    <citation type="submission" date="2023-06" db="EMBL/GenBank/DDBJ databases">
        <title>Cytophagales bacterium Strain LB-30, isolated from soil.</title>
        <authorList>
            <person name="Liu B."/>
        </authorList>
    </citation>
    <scope>NUCLEOTIDE SEQUENCE</scope>
    <source>
        <strain evidence="8">LB-30</strain>
    </source>
</reference>
<name>A0ABT8F1V4_9BACT</name>
<evidence type="ECO:0000256" key="1">
    <source>
        <dbReference type="ARBA" id="ARBA00006247"/>
    </source>
</evidence>
<evidence type="ECO:0000313" key="9">
    <source>
        <dbReference type="Proteomes" id="UP001168552"/>
    </source>
</evidence>
<dbReference type="Proteomes" id="UP001168552">
    <property type="component" value="Unassembled WGS sequence"/>
</dbReference>
<feature type="domain" description="Peptidase M20 dimerisation" evidence="7">
    <location>
        <begin position="234"/>
        <end position="382"/>
    </location>
</feature>
<evidence type="ECO:0000256" key="4">
    <source>
        <dbReference type="ARBA" id="ARBA00022801"/>
    </source>
</evidence>